<comment type="subcellular location">
    <subcellularLocation>
        <location evidence="1">Nucleus</location>
        <location evidence="1">Nucleolus</location>
    </subcellularLocation>
</comment>
<feature type="compositionally biased region" description="Acidic residues" evidence="6">
    <location>
        <begin position="946"/>
        <end position="1004"/>
    </location>
</feature>
<keyword evidence="2 5" id="KW-0853">WD repeat</keyword>
<comment type="caution">
    <text evidence="8">The sequence shown here is derived from an EMBL/GenBank/DDBJ whole genome shotgun (WGS) entry which is preliminary data.</text>
</comment>
<keyword evidence="3" id="KW-0677">Repeat</keyword>
<dbReference type="EMBL" id="CAID01000008">
    <property type="protein sequence ID" value="CEG01419.1"/>
    <property type="molecule type" value="Genomic_DNA"/>
</dbReference>
<dbReference type="KEGG" id="ota:OT_ostta08g01400"/>
<evidence type="ECO:0000256" key="3">
    <source>
        <dbReference type="ARBA" id="ARBA00022737"/>
    </source>
</evidence>
<feature type="repeat" description="WD" evidence="5">
    <location>
        <begin position="714"/>
        <end position="755"/>
    </location>
</feature>
<dbReference type="InterPro" id="IPR015943">
    <property type="entry name" value="WD40/YVTN_repeat-like_dom_sf"/>
</dbReference>
<dbReference type="Gene3D" id="2.130.10.10">
    <property type="entry name" value="YVTN repeat-like/Quinoprotein amine dehydrogenase"/>
    <property type="match status" value="4"/>
</dbReference>
<feature type="repeat" description="WD" evidence="5">
    <location>
        <begin position="252"/>
        <end position="293"/>
    </location>
</feature>
<feature type="repeat" description="WD" evidence="5">
    <location>
        <begin position="527"/>
        <end position="565"/>
    </location>
</feature>
<dbReference type="SMART" id="SM00320">
    <property type="entry name" value="WD40"/>
    <property type="match status" value="11"/>
</dbReference>
<accession>A0A090M8H1</accession>
<dbReference type="Pfam" id="PF00400">
    <property type="entry name" value="WD40"/>
    <property type="match status" value="9"/>
</dbReference>
<feature type="repeat" description="WD" evidence="5">
    <location>
        <begin position="482"/>
        <end position="526"/>
    </location>
</feature>
<feature type="repeat" description="WD" evidence="5">
    <location>
        <begin position="672"/>
        <end position="713"/>
    </location>
</feature>
<dbReference type="PANTHER" id="PTHR19854">
    <property type="entry name" value="TRANSDUCIN BETA-LIKE 3"/>
    <property type="match status" value="1"/>
</dbReference>
<dbReference type="GO" id="GO:0032040">
    <property type="term" value="C:small-subunit processome"/>
    <property type="evidence" value="ECO:0007669"/>
    <property type="project" value="InterPro"/>
</dbReference>
<evidence type="ECO:0000256" key="1">
    <source>
        <dbReference type="ARBA" id="ARBA00004604"/>
    </source>
</evidence>
<evidence type="ECO:0000256" key="4">
    <source>
        <dbReference type="ARBA" id="ARBA00023242"/>
    </source>
</evidence>
<reference evidence="9" key="1">
    <citation type="journal article" date="2006" name="Proc. Natl. Acad. Sci. U.S.A.">
        <title>Genome analysis of the smallest free-living eukaryote Ostreococcus tauri unveils many unique features.</title>
        <authorList>
            <person name="Derelle E."/>
            <person name="Ferraz C."/>
            <person name="Rombauts S."/>
            <person name="Rouze P."/>
            <person name="Worden A.Z."/>
            <person name="Robbens S."/>
            <person name="Partensky F."/>
            <person name="Degroeve S."/>
            <person name="Echeynie S."/>
            <person name="Cooke R."/>
            <person name="Saeys Y."/>
            <person name="Wuyts J."/>
            <person name="Jabbari K."/>
            <person name="Bowler C."/>
            <person name="Panaud O."/>
            <person name="Piegu B."/>
            <person name="Ball S.G."/>
            <person name="Ral J.-P."/>
            <person name="Bouget F.-Y."/>
            <person name="Piganeau G."/>
            <person name="De Baets B."/>
            <person name="Picard A."/>
            <person name="Delseny M."/>
            <person name="Demaille J."/>
            <person name="Van de Peer Y."/>
            <person name="Moreau H."/>
        </authorList>
    </citation>
    <scope>NUCLEOTIDE SEQUENCE [LARGE SCALE GENOMIC DNA]</scope>
    <source>
        <strain evidence="9">OTTH 0595 / CCAP 157/2 / RCC745</strain>
    </source>
</reference>
<dbReference type="GeneID" id="9831361"/>
<organism evidence="8 9">
    <name type="scientific">Ostreococcus tauri</name>
    <name type="common">Marine green alga</name>
    <dbReference type="NCBI Taxonomy" id="70448"/>
    <lineage>
        <taxon>Eukaryota</taxon>
        <taxon>Viridiplantae</taxon>
        <taxon>Chlorophyta</taxon>
        <taxon>Mamiellophyceae</taxon>
        <taxon>Mamiellales</taxon>
        <taxon>Bathycoccaceae</taxon>
        <taxon>Ostreococcus</taxon>
    </lineage>
</organism>
<evidence type="ECO:0000259" key="7">
    <source>
        <dbReference type="Pfam" id="PF08625"/>
    </source>
</evidence>
<evidence type="ECO:0000256" key="2">
    <source>
        <dbReference type="ARBA" id="ARBA00022574"/>
    </source>
</evidence>
<dbReference type="PROSITE" id="PS50082">
    <property type="entry name" value="WD_REPEATS_2"/>
    <property type="match status" value="8"/>
</dbReference>
<dbReference type="GO" id="GO:0034511">
    <property type="term" value="F:U3 snoRNA binding"/>
    <property type="evidence" value="ECO:0007669"/>
    <property type="project" value="TreeGrafter"/>
</dbReference>
<dbReference type="AlphaFoldDB" id="A0A090M8H1"/>
<proteinExistence type="predicted"/>
<feature type="repeat" description="WD" evidence="5">
    <location>
        <begin position="150"/>
        <end position="191"/>
    </location>
</feature>
<feature type="domain" description="U3 small nucleolar RNA-associated protein 13 C-terminal" evidence="7">
    <location>
        <begin position="767"/>
        <end position="900"/>
    </location>
</feature>
<dbReference type="PROSITE" id="PS00678">
    <property type="entry name" value="WD_REPEATS_1"/>
    <property type="match status" value="3"/>
</dbReference>
<dbReference type="Pfam" id="PF08625">
    <property type="entry name" value="Utp13"/>
    <property type="match status" value="1"/>
</dbReference>
<reference evidence="8 9" key="2">
    <citation type="journal article" date="2014" name="BMC Genomics">
        <title>An improved genome of the model marine alga Ostreococcus tauri unfolds by assessing Illumina de novo assemblies.</title>
        <authorList>
            <person name="Blanc-Mathieu R."/>
            <person name="Verhelst B."/>
            <person name="Derelle E."/>
            <person name="Rombauts S."/>
            <person name="Bouget F.Y."/>
            <person name="Carre I."/>
            <person name="Chateau A."/>
            <person name="Eyre-Walker A."/>
            <person name="Grimsley N."/>
            <person name="Moreau H."/>
            <person name="Piegu B."/>
            <person name="Rivals E."/>
            <person name="Schackwitz W."/>
            <person name="Van de Peer Y."/>
            <person name="Piganeau G."/>
        </authorList>
    </citation>
    <scope>NUCLEOTIDE SEQUENCE [LARGE SCALE GENOMIC DNA]</scope>
    <source>
        <strain evidence="9">OTTH 0595 / CCAP 157/2 / RCC745</strain>
    </source>
</reference>
<keyword evidence="4" id="KW-0539">Nucleus</keyword>
<dbReference type="CDD" id="cd00200">
    <property type="entry name" value="WD40"/>
    <property type="match status" value="1"/>
</dbReference>
<dbReference type="InterPro" id="IPR020472">
    <property type="entry name" value="WD40_PAC1"/>
</dbReference>
<dbReference type="InterPro" id="IPR019775">
    <property type="entry name" value="WD40_repeat_CS"/>
</dbReference>
<dbReference type="InterPro" id="IPR036322">
    <property type="entry name" value="WD40_repeat_dom_sf"/>
</dbReference>
<sequence>MARARESSAIARASYARANALRAFYVGRGAPLAIACASVVDDGRVDARKGDARKGARKDAVDAEDVYYACATADGGVALARSRTTRGRKATTSRARELARADGDGEAMTAIAMDAKGSKVFCASRSGRLVRLDVVEIEGETVLRTIKAWNPHRSSPVLDMCVDSTGTLLCTGSADRTARVWDIERGFCTHAFRGRHGGAVTVTAFHPNTRVARAFTASDDGSVAMWSLTGGVSEGKKGKKGPSADGCLKFIADAHVSAVTTIKVDVDTNTLLTAGRDRIIRTYDLDTLTPRTTTAVHETIEDCVILGEKTAIVRDGKVKPPPSGRGVIFAVVGDGGRVRVWREGAAKHSLESGPLIAEKLKKGGGDENDDFEAAAATFTKCALSEGGDRLIGVSGDARLLTYKVNAETCALDIEREIVANTDEVIGLAFVPSANEVSVEEDTNEDEDETRELAIAPRQMAVVTNSPTVRVFDPTTMSCVGSLIGHTAVVLSVDATLTTDGTALIATGAKDHTVRLWDPNTQRCVAVGEGHVGAVSAVAFPPKSSRGVPFVISGGADRVLRVWDVEGALRSGDGELNALAATVAHDKSLNGVAVAPHLRLVATCSSDKTAKIWKMPDLVPLATLRGHRRGVWACAFSPTDRVLATAGGDKTVKIWSVDDRSGSDTSGACLRTLEGHTAAVLTVKFISRGTQLVTTGGDGLLNLWNVTVGSRVSSIDAHEDKAWALAVSSDGDWLSTGGTDASMSLWKDSTTSTTAEAAQKHALDVKQEQAFFNAERAGQLQKAIDLALTLERPASLLRVLTRLFEDDYANGDARLRECVEPLHGEKLKRVLTCIREWNTNGRTCHVAQHVLAAVFRTHSMNELSEVPDITQILRACRAYTERHRSRLERLYRGTFMVDTLLVRSGAIVDDEETQEQIARSYETIDDFGFMRSDSAPAPALAKAPEPSVEDPASDNEPEDVSEEDNDMEENTKDEDEDEDRFEDEEDNKSEDAEENDEDDEEDDKEEVVKDEEVVMGPPKKLARLNVIKRLSSNLEDRRKLMRDPSPRHTRSGRNLG</sequence>
<dbReference type="InParanoid" id="A0A090M8H1"/>
<feature type="compositionally biased region" description="Basic and acidic residues" evidence="6">
    <location>
        <begin position="1033"/>
        <end position="1045"/>
    </location>
</feature>
<evidence type="ECO:0000313" key="9">
    <source>
        <dbReference type="Proteomes" id="UP000009170"/>
    </source>
</evidence>
<dbReference type="OrthoDB" id="5414888at2759"/>
<feature type="compositionally biased region" description="Basic residues" evidence="6">
    <location>
        <begin position="1046"/>
        <end position="1055"/>
    </location>
</feature>
<gene>
    <name evidence="8" type="ORF">OT_ostta08g01400</name>
</gene>
<dbReference type="PANTHER" id="PTHR19854:SF15">
    <property type="entry name" value="TRANSDUCIN BETA-LIKE PROTEIN 3"/>
    <property type="match status" value="1"/>
</dbReference>
<protein>
    <submittedName>
        <fullName evidence="8">G-protein beta WD-40 repeat</fullName>
    </submittedName>
</protein>
<dbReference type="Proteomes" id="UP000009170">
    <property type="component" value="Unassembled WGS sequence"/>
</dbReference>
<dbReference type="PRINTS" id="PR00320">
    <property type="entry name" value="GPROTEINBRPT"/>
</dbReference>
<evidence type="ECO:0000313" key="8">
    <source>
        <dbReference type="EMBL" id="CEG01419.1"/>
    </source>
</evidence>
<name>A0A090M8H1_OSTTA</name>
<feature type="repeat" description="WD" evidence="5">
    <location>
        <begin position="623"/>
        <end position="664"/>
    </location>
</feature>
<feature type="compositionally biased region" description="Low complexity" evidence="6">
    <location>
        <begin position="934"/>
        <end position="945"/>
    </location>
</feature>
<keyword evidence="9" id="KW-1185">Reference proteome</keyword>
<dbReference type="InterPro" id="IPR013934">
    <property type="entry name" value="Utp13_C"/>
</dbReference>
<dbReference type="GO" id="GO:0000480">
    <property type="term" value="P:endonucleolytic cleavage in 5'-ETS of tricistronic rRNA transcript (SSU-rRNA, 5.8S rRNA, LSU-rRNA)"/>
    <property type="evidence" value="ECO:0007669"/>
    <property type="project" value="TreeGrafter"/>
</dbReference>
<feature type="region of interest" description="Disordered" evidence="6">
    <location>
        <begin position="1033"/>
        <end position="1055"/>
    </location>
</feature>
<evidence type="ECO:0000256" key="6">
    <source>
        <dbReference type="SAM" id="MobiDB-lite"/>
    </source>
</evidence>
<dbReference type="FunCoup" id="A0A090M8H1">
    <property type="interactions" value="1679"/>
</dbReference>
<dbReference type="InterPro" id="IPR001680">
    <property type="entry name" value="WD40_rpt"/>
</dbReference>
<dbReference type="GO" id="GO:0000472">
    <property type="term" value="P:endonucleolytic cleavage to generate mature 5'-end of SSU-rRNA from (SSU-rRNA, 5.8S rRNA, LSU-rRNA)"/>
    <property type="evidence" value="ECO:0007669"/>
    <property type="project" value="TreeGrafter"/>
</dbReference>
<dbReference type="STRING" id="70448.A0A090M8H1"/>
<dbReference type="RefSeq" id="XP_003080710.2">
    <property type="nucleotide sequence ID" value="XM_003080662.2"/>
</dbReference>
<feature type="repeat" description="WD" evidence="5">
    <location>
        <begin position="581"/>
        <end position="614"/>
    </location>
</feature>
<dbReference type="PROSITE" id="PS50294">
    <property type="entry name" value="WD_REPEATS_REGION"/>
    <property type="match status" value="6"/>
</dbReference>
<dbReference type="GO" id="GO:0030686">
    <property type="term" value="C:90S preribosome"/>
    <property type="evidence" value="ECO:0007669"/>
    <property type="project" value="TreeGrafter"/>
</dbReference>
<feature type="region of interest" description="Disordered" evidence="6">
    <location>
        <begin position="927"/>
        <end position="1019"/>
    </location>
</feature>
<evidence type="ECO:0000256" key="5">
    <source>
        <dbReference type="PROSITE-ProRule" id="PRU00221"/>
    </source>
</evidence>
<dbReference type="SUPFAM" id="SSF50978">
    <property type="entry name" value="WD40 repeat-like"/>
    <property type="match status" value="2"/>
</dbReference>